<dbReference type="PANTHER" id="PTHR43690">
    <property type="entry name" value="NARDILYSIN"/>
    <property type="match status" value="1"/>
</dbReference>
<sequence length="412" mass="47164">MVKFDRFTLSNGLRVIVHEDHTTPMAVLNILYDVGARDENPEQTGFAHLFEHLMFGGSINIPSYDEPLQRVGGENNAFTSNDVTNYYITLPAVNLETAFWLESDRMLNLAFSEKSLEVQRNVVMEEFKQRYLNQPYGDVMLRLRPLVYKTHAYQWATIGKNLEHIEHAKIEDVKAFFKKHYNPQNAIMVVGGDVTLEQVKALSEKWFAPIPAGEKYVRNLPQEPDQHEERREVVTAKVPLNDIYIAFQVPARTDGDYFALDLVSDILSRGQSSRLYRSLVKEKQLFSEIHAHLTGSSDKGMFIIEGKPLENVSIDKAEAAIWEELAKICDTLVPDYELTKVKNKTESTMVFSEMALLDKAMNLAFFELFGDADLFNHETEKYLAVTAEQIQEQCKSVFRKDNSSTLIYLAEK</sequence>
<evidence type="ECO:0000256" key="4">
    <source>
        <dbReference type="ARBA" id="ARBA00022833"/>
    </source>
</evidence>
<evidence type="ECO:0000256" key="2">
    <source>
        <dbReference type="ARBA" id="ARBA00022670"/>
    </source>
</evidence>
<dbReference type="PANTHER" id="PTHR43690:SF17">
    <property type="entry name" value="PROTEIN YHJJ"/>
    <property type="match status" value="1"/>
</dbReference>
<dbReference type="Pfam" id="PF00675">
    <property type="entry name" value="Peptidase_M16"/>
    <property type="match status" value="1"/>
</dbReference>
<dbReference type="InterPro" id="IPR011765">
    <property type="entry name" value="Pept_M16_N"/>
</dbReference>
<reference evidence="9" key="1">
    <citation type="submission" date="2023-07" db="EMBL/GenBank/DDBJ databases">
        <title>Functional and genomic diversity of the sorghum phyllosphere microbiome.</title>
        <authorList>
            <person name="Shade A."/>
        </authorList>
    </citation>
    <scope>NUCLEOTIDE SEQUENCE [LARGE SCALE GENOMIC DNA]</scope>
    <source>
        <strain evidence="9">SORGH_AS_0422</strain>
    </source>
</reference>
<evidence type="ECO:0000259" key="6">
    <source>
        <dbReference type="Pfam" id="PF00675"/>
    </source>
</evidence>
<dbReference type="InterPro" id="IPR011249">
    <property type="entry name" value="Metalloenz_LuxS/M16"/>
</dbReference>
<dbReference type="SUPFAM" id="SSF63411">
    <property type="entry name" value="LuxS/MPP-like metallohydrolase"/>
    <property type="match status" value="2"/>
</dbReference>
<dbReference type="Proteomes" id="UP001258315">
    <property type="component" value="Unassembled WGS sequence"/>
</dbReference>
<keyword evidence="5" id="KW-0482">Metalloprotease</keyword>
<dbReference type="InterPro" id="IPR007863">
    <property type="entry name" value="Peptidase_M16_C"/>
</dbReference>
<feature type="domain" description="Peptidase M16 C-terminal" evidence="7">
    <location>
        <begin position="170"/>
        <end position="344"/>
    </location>
</feature>
<keyword evidence="3 8" id="KW-0378">Hydrolase</keyword>
<proteinExistence type="inferred from homology"/>
<comment type="caution">
    <text evidence="8">The sequence shown here is derived from an EMBL/GenBank/DDBJ whole genome shotgun (WGS) entry which is preliminary data.</text>
</comment>
<feature type="domain" description="Peptidase M16 N-terminal" evidence="6">
    <location>
        <begin position="14"/>
        <end position="129"/>
    </location>
</feature>
<organism evidence="8 9">
    <name type="scientific">Mucilaginibacter terrae</name>
    <dbReference type="NCBI Taxonomy" id="1955052"/>
    <lineage>
        <taxon>Bacteria</taxon>
        <taxon>Pseudomonadati</taxon>
        <taxon>Bacteroidota</taxon>
        <taxon>Sphingobacteriia</taxon>
        <taxon>Sphingobacteriales</taxon>
        <taxon>Sphingobacteriaceae</taxon>
        <taxon>Mucilaginibacter</taxon>
    </lineage>
</organism>
<keyword evidence="9" id="KW-1185">Reference proteome</keyword>
<name>A0ABU3GS58_9SPHI</name>
<dbReference type="GO" id="GO:0006508">
    <property type="term" value="P:proteolysis"/>
    <property type="evidence" value="ECO:0007669"/>
    <property type="project" value="UniProtKB-KW"/>
</dbReference>
<accession>A0ABU3GS58</accession>
<evidence type="ECO:0000313" key="8">
    <source>
        <dbReference type="EMBL" id="MDT3402601.1"/>
    </source>
</evidence>
<dbReference type="InterPro" id="IPR050626">
    <property type="entry name" value="Peptidase_M16"/>
</dbReference>
<keyword evidence="2 8" id="KW-0645">Protease</keyword>
<evidence type="ECO:0000256" key="5">
    <source>
        <dbReference type="ARBA" id="ARBA00023049"/>
    </source>
</evidence>
<gene>
    <name evidence="8" type="ORF">QE417_001673</name>
</gene>
<evidence type="ECO:0000256" key="1">
    <source>
        <dbReference type="ARBA" id="ARBA00007261"/>
    </source>
</evidence>
<comment type="similarity">
    <text evidence="1">Belongs to the peptidase M16 family.</text>
</comment>
<evidence type="ECO:0000259" key="7">
    <source>
        <dbReference type="Pfam" id="PF05193"/>
    </source>
</evidence>
<evidence type="ECO:0000313" key="9">
    <source>
        <dbReference type="Proteomes" id="UP001258315"/>
    </source>
</evidence>
<dbReference type="EC" id="3.4.24.-" evidence="8"/>
<dbReference type="RefSeq" id="WP_311949225.1">
    <property type="nucleotide sequence ID" value="NZ_JAVLVU010000001.1"/>
</dbReference>
<dbReference type="Gene3D" id="3.30.830.10">
    <property type="entry name" value="Metalloenzyme, LuxS/M16 peptidase-like"/>
    <property type="match status" value="2"/>
</dbReference>
<dbReference type="EMBL" id="JAVLVU010000001">
    <property type="protein sequence ID" value="MDT3402601.1"/>
    <property type="molecule type" value="Genomic_DNA"/>
</dbReference>
<evidence type="ECO:0000256" key="3">
    <source>
        <dbReference type="ARBA" id="ARBA00022801"/>
    </source>
</evidence>
<protein>
    <submittedName>
        <fullName evidence="8">Zinc protease</fullName>
        <ecNumber evidence="8">3.4.24.-</ecNumber>
    </submittedName>
</protein>
<keyword evidence="4" id="KW-0862">Zinc</keyword>
<dbReference type="Pfam" id="PF05193">
    <property type="entry name" value="Peptidase_M16_C"/>
    <property type="match status" value="1"/>
</dbReference>
<dbReference type="GO" id="GO:0008233">
    <property type="term" value="F:peptidase activity"/>
    <property type="evidence" value="ECO:0007669"/>
    <property type="project" value="UniProtKB-KW"/>
</dbReference>